<reference evidence="10 11" key="1">
    <citation type="submission" date="2019-02" db="EMBL/GenBank/DDBJ databases">
        <title>Deep-cultivation of Planctomycetes and their phenomic and genomic characterization uncovers novel biology.</title>
        <authorList>
            <person name="Wiegand S."/>
            <person name="Jogler M."/>
            <person name="Boedeker C."/>
            <person name="Pinto D."/>
            <person name="Vollmers J."/>
            <person name="Rivas-Marin E."/>
            <person name="Kohn T."/>
            <person name="Peeters S.H."/>
            <person name="Heuer A."/>
            <person name="Rast P."/>
            <person name="Oberbeckmann S."/>
            <person name="Bunk B."/>
            <person name="Jeske O."/>
            <person name="Meyerdierks A."/>
            <person name="Storesund J.E."/>
            <person name="Kallscheuer N."/>
            <person name="Luecker S."/>
            <person name="Lage O.M."/>
            <person name="Pohl T."/>
            <person name="Merkel B.J."/>
            <person name="Hornburger P."/>
            <person name="Mueller R.-W."/>
            <person name="Bruemmer F."/>
            <person name="Labrenz M."/>
            <person name="Spormann A.M."/>
            <person name="Op Den Camp H."/>
            <person name="Overmann J."/>
            <person name="Amann R."/>
            <person name="Jetten M.S.M."/>
            <person name="Mascher T."/>
            <person name="Medema M.H."/>
            <person name="Devos D.P."/>
            <person name="Kaster A.-K."/>
            <person name="Ovreas L."/>
            <person name="Rohde M."/>
            <person name="Galperin M.Y."/>
            <person name="Jogler C."/>
        </authorList>
    </citation>
    <scope>NUCLEOTIDE SEQUENCE [LARGE SCALE GENOMIC DNA]</scope>
    <source>
        <strain evidence="10 11">CA13</strain>
    </source>
</reference>
<dbReference type="GO" id="GO:0006004">
    <property type="term" value="P:fucose metabolic process"/>
    <property type="evidence" value="ECO:0007669"/>
    <property type="project" value="InterPro"/>
</dbReference>
<dbReference type="PANTHER" id="PTHR10030">
    <property type="entry name" value="ALPHA-L-FUCOSIDASE"/>
    <property type="match status" value="1"/>
</dbReference>
<dbReference type="Proteomes" id="UP000315010">
    <property type="component" value="Unassembled WGS sequence"/>
</dbReference>
<dbReference type="Gene3D" id="3.20.20.80">
    <property type="entry name" value="Glycosidases"/>
    <property type="match status" value="1"/>
</dbReference>
<keyword evidence="11" id="KW-1185">Reference proteome</keyword>
<dbReference type="InterPro" id="IPR016286">
    <property type="entry name" value="FUC_metazoa-typ"/>
</dbReference>
<feature type="domain" description="Alpha-L-fucosidase C-terminal" evidence="9">
    <location>
        <begin position="448"/>
        <end position="518"/>
    </location>
</feature>
<dbReference type="PRINTS" id="PR00741">
    <property type="entry name" value="GLHYDRLASE29"/>
</dbReference>
<dbReference type="InterPro" id="IPR000933">
    <property type="entry name" value="Glyco_hydro_29"/>
</dbReference>
<accession>A0A5C5YZS2</accession>
<dbReference type="InterPro" id="IPR031919">
    <property type="entry name" value="Fucosidase_C"/>
</dbReference>
<feature type="transmembrane region" description="Helical" evidence="7">
    <location>
        <begin position="7"/>
        <end position="28"/>
    </location>
</feature>
<dbReference type="SUPFAM" id="SSF51445">
    <property type="entry name" value="(Trans)glycosidases"/>
    <property type="match status" value="1"/>
</dbReference>
<dbReference type="InterPro" id="IPR057739">
    <property type="entry name" value="Glyco_hydro_29_N"/>
</dbReference>
<dbReference type="Gene3D" id="2.60.40.1180">
    <property type="entry name" value="Golgi alpha-mannosidase II"/>
    <property type="match status" value="1"/>
</dbReference>
<evidence type="ECO:0000313" key="10">
    <source>
        <dbReference type="EMBL" id="TWT80256.1"/>
    </source>
</evidence>
<keyword evidence="5" id="KW-0378">Hydrolase</keyword>
<gene>
    <name evidence="10" type="ORF">CA13_16690</name>
</gene>
<dbReference type="GO" id="GO:0004560">
    <property type="term" value="F:alpha-L-fucosidase activity"/>
    <property type="evidence" value="ECO:0007669"/>
    <property type="project" value="InterPro"/>
</dbReference>
<comment type="function">
    <text evidence="1">Alpha-L-fucosidase is responsible for hydrolyzing the alpha-1,6-linked fucose joined to the reducing-end N-acetylglucosamine of the carbohydrate moieties of glycoproteins.</text>
</comment>
<dbReference type="PIRSF" id="PIRSF001092">
    <property type="entry name" value="Alpha-L-fucosidase"/>
    <property type="match status" value="1"/>
</dbReference>
<evidence type="ECO:0000256" key="2">
    <source>
        <dbReference type="ARBA" id="ARBA00007951"/>
    </source>
</evidence>
<dbReference type="Pfam" id="PF01120">
    <property type="entry name" value="Alpha_L_fucos"/>
    <property type="match status" value="1"/>
</dbReference>
<keyword evidence="6" id="KW-0326">Glycosidase</keyword>
<dbReference type="SMART" id="SM00812">
    <property type="entry name" value="Alpha_L_fucos"/>
    <property type="match status" value="1"/>
</dbReference>
<evidence type="ECO:0000256" key="4">
    <source>
        <dbReference type="ARBA" id="ARBA00022729"/>
    </source>
</evidence>
<dbReference type="AlphaFoldDB" id="A0A5C5YZS2"/>
<comment type="caution">
    <text evidence="10">The sequence shown here is derived from an EMBL/GenBank/DDBJ whole genome shotgun (WGS) entry which is preliminary data.</text>
</comment>
<dbReference type="InterPro" id="IPR013780">
    <property type="entry name" value="Glyco_hydro_b"/>
</dbReference>
<keyword evidence="7" id="KW-1133">Transmembrane helix</keyword>
<dbReference type="EC" id="3.2.1.51" evidence="3"/>
<evidence type="ECO:0000313" key="11">
    <source>
        <dbReference type="Proteomes" id="UP000315010"/>
    </source>
</evidence>
<comment type="similarity">
    <text evidence="2">Belongs to the glycosyl hydrolase 29 family.</text>
</comment>
<proteinExistence type="inferred from homology"/>
<dbReference type="InterPro" id="IPR017853">
    <property type="entry name" value="GH"/>
</dbReference>
<evidence type="ECO:0000256" key="7">
    <source>
        <dbReference type="SAM" id="Phobius"/>
    </source>
</evidence>
<keyword evidence="7" id="KW-0812">Transmembrane</keyword>
<protein>
    <recommendedName>
        <fullName evidence="3">alpha-L-fucosidase</fullName>
        <ecNumber evidence="3">3.2.1.51</ecNumber>
    </recommendedName>
</protein>
<evidence type="ECO:0000256" key="5">
    <source>
        <dbReference type="ARBA" id="ARBA00022801"/>
    </source>
</evidence>
<feature type="domain" description="Glycoside hydrolase family 29 N-terminal" evidence="8">
    <location>
        <begin position="50"/>
        <end position="430"/>
    </location>
</feature>
<dbReference type="GO" id="GO:0005764">
    <property type="term" value="C:lysosome"/>
    <property type="evidence" value="ECO:0007669"/>
    <property type="project" value="TreeGrafter"/>
</dbReference>
<keyword evidence="7" id="KW-0472">Membrane</keyword>
<name>A0A5C5YZS2_9BACT</name>
<keyword evidence="4" id="KW-0732">Signal</keyword>
<sequence>MPKSPPAIMSIVGMIFICLELLFSMTLYSPIKIQLLSLVVFAFSFTPCVAEDYQPDWNLIRGNYEVPEWYQDAKFGIWPHWGIYSVPAYRGDGFPAEWYGRGMHSIEKGPDVRPKKNDPNTIINDFYDSRGLKQAKHHLESYGGPERFGYHDFADQWKAENFDAEEWAHMAVDSGAKFFCMMAQHHDSFSLYDSEHTEWDSVDKGPKRDLCREVKEAMTKRGLKFGVSNHMAWNATFFKFYHSNYSKLPGNEKYKDLYSDGVVDDAYIDRWWKRTTEAVDKLQPDLYYFDWGWDTGRLADEGYHPKFAAYLYNRAVEQGKGQFGAPGVVMCSKDHDDPPNCVVRDIERGRMGSIQSNVWQTDTSISVHSWGYASDDEYHSLDYLIETLVDVVSKNGVLMLNFGPRADGTVAPEYMNRLLGMGKWLKVNGEAIYATRPFSIYRDGLDRREIKVRYTRSKDNTTLYATALDWPGETFTLISLKADKSETSNIKSVRLLGVDEELQWSQDNNGLHITMPTKPGYDLAYPVKIQFRGELPKLDR</sequence>
<dbReference type="Pfam" id="PF16757">
    <property type="entry name" value="Fucosidase_C"/>
    <property type="match status" value="1"/>
</dbReference>
<dbReference type="PANTHER" id="PTHR10030:SF37">
    <property type="entry name" value="ALPHA-L-FUCOSIDASE-RELATED"/>
    <property type="match status" value="1"/>
</dbReference>
<dbReference type="EMBL" id="SJPJ01000001">
    <property type="protein sequence ID" value="TWT80256.1"/>
    <property type="molecule type" value="Genomic_DNA"/>
</dbReference>
<organism evidence="10 11">
    <name type="scientific">Novipirellula herctigrandis</name>
    <dbReference type="NCBI Taxonomy" id="2527986"/>
    <lineage>
        <taxon>Bacteria</taxon>
        <taxon>Pseudomonadati</taxon>
        <taxon>Planctomycetota</taxon>
        <taxon>Planctomycetia</taxon>
        <taxon>Pirellulales</taxon>
        <taxon>Pirellulaceae</taxon>
        <taxon>Novipirellula</taxon>
    </lineage>
</organism>
<evidence type="ECO:0000259" key="9">
    <source>
        <dbReference type="Pfam" id="PF16757"/>
    </source>
</evidence>
<dbReference type="GO" id="GO:0016139">
    <property type="term" value="P:glycoside catabolic process"/>
    <property type="evidence" value="ECO:0007669"/>
    <property type="project" value="TreeGrafter"/>
</dbReference>
<dbReference type="OrthoDB" id="107551at2"/>
<evidence type="ECO:0000256" key="1">
    <source>
        <dbReference type="ARBA" id="ARBA00004071"/>
    </source>
</evidence>
<evidence type="ECO:0000256" key="6">
    <source>
        <dbReference type="ARBA" id="ARBA00023295"/>
    </source>
</evidence>
<evidence type="ECO:0000259" key="8">
    <source>
        <dbReference type="Pfam" id="PF01120"/>
    </source>
</evidence>
<evidence type="ECO:0000256" key="3">
    <source>
        <dbReference type="ARBA" id="ARBA00012662"/>
    </source>
</evidence>